<dbReference type="Proteomes" id="UP001524473">
    <property type="component" value="Unassembled WGS sequence"/>
</dbReference>
<organism evidence="1 2">
    <name type="scientific">Neglectibacter timonensis</name>
    <dbReference type="NCBI Taxonomy" id="1776382"/>
    <lineage>
        <taxon>Bacteria</taxon>
        <taxon>Bacillati</taxon>
        <taxon>Bacillota</taxon>
        <taxon>Clostridia</taxon>
        <taxon>Eubacteriales</taxon>
        <taxon>Oscillospiraceae</taxon>
        <taxon>Neglectibacter</taxon>
    </lineage>
</organism>
<dbReference type="EMBL" id="JANFZH010000042">
    <property type="protein sequence ID" value="MCQ4841236.1"/>
    <property type="molecule type" value="Genomic_DNA"/>
</dbReference>
<dbReference type="RefSeq" id="WP_066860480.1">
    <property type="nucleotide sequence ID" value="NZ_CABKVV010000009.1"/>
</dbReference>
<evidence type="ECO:0000313" key="1">
    <source>
        <dbReference type="EMBL" id="MCQ4841236.1"/>
    </source>
</evidence>
<keyword evidence="2" id="KW-1185">Reference proteome</keyword>
<dbReference type="InterPro" id="IPR019271">
    <property type="entry name" value="DUF2284_metal-binding"/>
</dbReference>
<sequence length="183" mass="20570">MKQNYEELLEQVRGLGAYRAELIDVEKIRFDRAFRELCEQNACGNYGQCWMCPPDAGDIDELIAEAGSYRRALVYQTVGKLEDSYDFEGMMEAARVHGELSRRLTELFETQPFSRKLHLGAGGCHVCPVCAKRTQEPCRHPELAMPSLETYGVAVSELAASCGMNYINGKDTVTYFGALFFSE</sequence>
<comment type="caution">
    <text evidence="1">The sequence shown here is derived from an EMBL/GenBank/DDBJ whole genome shotgun (WGS) entry which is preliminary data.</text>
</comment>
<dbReference type="Pfam" id="PF10050">
    <property type="entry name" value="DUF2284"/>
    <property type="match status" value="1"/>
</dbReference>
<dbReference type="GeneID" id="90531199"/>
<evidence type="ECO:0000313" key="2">
    <source>
        <dbReference type="Proteomes" id="UP001524473"/>
    </source>
</evidence>
<name>A0ABT1S2R9_9FIRM</name>
<gene>
    <name evidence="1" type="ORF">NE695_15080</name>
</gene>
<accession>A0ABT1S2R9</accession>
<protein>
    <submittedName>
        <fullName evidence="1">DUF2284 domain-containing protein</fullName>
    </submittedName>
</protein>
<reference evidence="1 2" key="1">
    <citation type="submission" date="2022-06" db="EMBL/GenBank/DDBJ databases">
        <title>Isolation of gut microbiota from human fecal samples.</title>
        <authorList>
            <person name="Pamer E.G."/>
            <person name="Barat B."/>
            <person name="Waligurski E."/>
            <person name="Medina S."/>
            <person name="Paddock L."/>
            <person name="Mostad J."/>
        </authorList>
    </citation>
    <scope>NUCLEOTIDE SEQUENCE [LARGE SCALE GENOMIC DNA]</scope>
    <source>
        <strain evidence="1 2">DFI.9.73</strain>
    </source>
</reference>
<proteinExistence type="predicted"/>